<dbReference type="InterPro" id="IPR020891">
    <property type="entry name" value="UPF0758_CS"/>
</dbReference>
<dbReference type="SUPFAM" id="SSF102712">
    <property type="entry name" value="JAB1/MPN domain"/>
    <property type="match status" value="1"/>
</dbReference>
<organism evidence="9 10">
    <name type="scientific">Symbiobacterium terraclitae</name>
    <dbReference type="NCBI Taxonomy" id="557451"/>
    <lineage>
        <taxon>Bacteria</taxon>
        <taxon>Bacillati</taxon>
        <taxon>Bacillota</taxon>
        <taxon>Clostridia</taxon>
        <taxon>Eubacteriales</taxon>
        <taxon>Symbiobacteriaceae</taxon>
        <taxon>Symbiobacterium</taxon>
    </lineage>
</organism>
<dbReference type="PANTHER" id="PTHR30471:SF3">
    <property type="entry name" value="UPF0758 PROTEIN YEES-RELATED"/>
    <property type="match status" value="1"/>
</dbReference>
<keyword evidence="6" id="KW-0482">Metalloprotease</keyword>
<sequence>MTASLKRLPAADRPRERLLRLGPEQLSDVELLAILLGTGSKGQSVIEVARDLLHHCEAQYPGGGLRALLHLLDVDKKELVKGLGPAKVCTILAGLHLGLRASAAPLKQVDLSNPRAVYEYIAPRMAHLTREQFHVILLSAKNHVIAVECVSEGTLTASLVHPREVFKTAIRRSAHAVILAHNHPSGDPTPSREDREITRRLVQAGRLIGIEVLDHLVVGQGRYISFRERGLLTG</sequence>
<keyword evidence="2" id="KW-0645">Protease</keyword>
<dbReference type="InterPro" id="IPR001405">
    <property type="entry name" value="UPF0758"/>
</dbReference>
<accession>A0ABS4JUB7</accession>
<comment type="similarity">
    <text evidence="1 7">Belongs to the UPF0758 family.</text>
</comment>
<evidence type="ECO:0000256" key="3">
    <source>
        <dbReference type="ARBA" id="ARBA00022723"/>
    </source>
</evidence>
<dbReference type="NCBIfam" id="NF000642">
    <property type="entry name" value="PRK00024.1"/>
    <property type="match status" value="1"/>
</dbReference>
<comment type="caution">
    <text evidence="9">The sequence shown here is derived from an EMBL/GenBank/DDBJ whole genome shotgun (WGS) entry which is preliminary data.</text>
</comment>
<evidence type="ECO:0000256" key="5">
    <source>
        <dbReference type="ARBA" id="ARBA00022833"/>
    </source>
</evidence>
<dbReference type="Pfam" id="PF20582">
    <property type="entry name" value="UPF0758_N"/>
    <property type="match status" value="1"/>
</dbReference>
<keyword evidence="5" id="KW-0862">Zinc</keyword>
<evidence type="ECO:0000259" key="8">
    <source>
        <dbReference type="PROSITE" id="PS50249"/>
    </source>
</evidence>
<evidence type="ECO:0000256" key="7">
    <source>
        <dbReference type="RuleBase" id="RU003797"/>
    </source>
</evidence>
<dbReference type="NCBIfam" id="TIGR00608">
    <property type="entry name" value="radc"/>
    <property type="match status" value="1"/>
</dbReference>
<dbReference type="PROSITE" id="PS50249">
    <property type="entry name" value="MPN"/>
    <property type="match status" value="1"/>
</dbReference>
<keyword evidence="10" id="KW-1185">Reference proteome</keyword>
<dbReference type="Gene3D" id="3.40.140.10">
    <property type="entry name" value="Cytidine Deaminase, domain 2"/>
    <property type="match status" value="1"/>
</dbReference>
<evidence type="ECO:0000313" key="9">
    <source>
        <dbReference type="EMBL" id="MBP2019154.1"/>
    </source>
</evidence>
<reference evidence="9 10" key="1">
    <citation type="submission" date="2021-03" db="EMBL/GenBank/DDBJ databases">
        <title>Genomic Encyclopedia of Type Strains, Phase IV (KMG-IV): sequencing the most valuable type-strain genomes for metagenomic binning, comparative biology and taxonomic classification.</title>
        <authorList>
            <person name="Goeker M."/>
        </authorList>
    </citation>
    <scope>NUCLEOTIDE SEQUENCE [LARGE SCALE GENOMIC DNA]</scope>
    <source>
        <strain evidence="9 10">DSM 27138</strain>
    </source>
</reference>
<dbReference type="InterPro" id="IPR025657">
    <property type="entry name" value="RadC_JAB"/>
</dbReference>
<dbReference type="Pfam" id="PF04002">
    <property type="entry name" value="RadC"/>
    <property type="match status" value="1"/>
</dbReference>
<dbReference type="InterPro" id="IPR037518">
    <property type="entry name" value="MPN"/>
</dbReference>
<keyword evidence="3" id="KW-0479">Metal-binding</keyword>
<gene>
    <name evidence="9" type="ORF">J2Z79_002571</name>
</gene>
<evidence type="ECO:0000313" key="10">
    <source>
        <dbReference type="Proteomes" id="UP001519289"/>
    </source>
</evidence>
<dbReference type="RefSeq" id="WP_209467273.1">
    <property type="nucleotide sequence ID" value="NZ_JAGGLG010000023.1"/>
</dbReference>
<evidence type="ECO:0000256" key="4">
    <source>
        <dbReference type="ARBA" id="ARBA00022801"/>
    </source>
</evidence>
<protein>
    <submittedName>
        <fullName evidence="9">DNA repair protein RadC</fullName>
    </submittedName>
</protein>
<dbReference type="PANTHER" id="PTHR30471">
    <property type="entry name" value="DNA REPAIR PROTEIN RADC"/>
    <property type="match status" value="1"/>
</dbReference>
<feature type="domain" description="MPN" evidence="8">
    <location>
        <begin position="110"/>
        <end position="232"/>
    </location>
</feature>
<dbReference type="CDD" id="cd08071">
    <property type="entry name" value="MPN_DUF2466"/>
    <property type="match status" value="1"/>
</dbReference>
<evidence type="ECO:0000256" key="6">
    <source>
        <dbReference type="ARBA" id="ARBA00023049"/>
    </source>
</evidence>
<dbReference type="Proteomes" id="UP001519289">
    <property type="component" value="Unassembled WGS sequence"/>
</dbReference>
<name>A0ABS4JUB7_9FIRM</name>
<evidence type="ECO:0000256" key="1">
    <source>
        <dbReference type="ARBA" id="ARBA00010243"/>
    </source>
</evidence>
<dbReference type="InterPro" id="IPR046778">
    <property type="entry name" value="UPF0758_N"/>
</dbReference>
<keyword evidence="4" id="KW-0378">Hydrolase</keyword>
<dbReference type="EMBL" id="JAGGLG010000023">
    <property type="protein sequence ID" value="MBP2019154.1"/>
    <property type="molecule type" value="Genomic_DNA"/>
</dbReference>
<evidence type="ECO:0000256" key="2">
    <source>
        <dbReference type="ARBA" id="ARBA00022670"/>
    </source>
</evidence>
<dbReference type="PROSITE" id="PS01302">
    <property type="entry name" value="UPF0758"/>
    <property type="match status" value="1"/>
</dbReference>
<proteinExistence type="inferred from homology"/>